<feature type="region of interest" description="Disordered" evidence="8">
    <location>
        <begin position="634"/>
        <end position="665"/>
    </location>
</feature>
<dbReference type="GO" id="GO:0046873">
    <property type="term" value="F:metal ion transmembrane transporter activity"/>
    <property type="evidence" value="ECO:0007669"/>
    <property type="project" value="InterPro"/>
</dbReference>
<dbReference type="InterPro" id="IPR036770">
    <property type="entry name" value="Ankyrin_rpt-contain_sf"/>
</dbReference>
<feature type="region of interest" description="Disordered" evidence="8">
    <location>
        <begin position="1352"/>
        <end position="1409"/>
    </location>
</feature>
<feature type="repeat" description="ANK" evidence="7">
    <location>
        <begin position="71"/>
        <end position="103"/>
    </location>
</feature>
<evidence type="ECO:0000256" key="1">
    <source>
        <dbReference type="ARBA" id="ARBA00004141"/>
    </source>
</evidence>
<gene>
    <name evidence="10" type="ORF">FAUST_5313</name>
</gene>
<feature type="compositionally biased region" description="Basic and acidic residues" evidence="8">
    <location>
        <begin position="848"/>
        <end position="866"/>
    </location>
</feature>
<dbReference type="Gene3D" id="1.25.40.20">
    <property type="entry name" value="Ankyrin repeat-containing domain"/>
    <property type="match status" value="4"/>
</dbReference>
<dbReference type="PANTHER" id="PTHR24166">
    <property type="entry name" value="ROLLING PEBBLES, ISOFORM B"/>
    <property type="match status" value="1"/>
</dbReference>
<evidence type="ECO:0000256" key="6">
    <source>
        <dbReference type="ARBA" id="ARBA00023136"/>
    </source>
</evidence>
<dbReference type="InterPro" id="IPR045863">
    <property type="entry name" value="CorA_TM1_TM2"/>
</dbReference>
<feature type="region of interest" description="Disordered" evidence="8">
    <location>
        <begin position="813"/>
        <end position="915"/>
    </location>
</feature>
<accession>A0AAN6HFZ2</accession>
<feature type="region of interest" description="Disordered" evidence="8">
    <location>
        <begin position="1"/>
        <end position="21"/>
    </location>
</feature>
<evidence type="ECO:0000256" key="4">
    <source>
        <dbReference type="ARBA" id="ARBA00022989"/>
    </source>
</evidence>
<dbReference type="PROSITE" id="PS50297">
    <property type="entry name" value="ANK_REP_REGION"/>
    <property type="match status" value="6"/>
</dbReference>
<keyword evidence="3" id="KW-0677">Repeat</keyword>
<dbReference type="GO" id="GO:0016020">
    <property type="term" value="C:membrane"/>
    <property type="evidence" value="ECO:0007669"/>
    <property type="project" value="UniProtKB-SubCell"/>
</dbReference>
<proteinExistence type="predicted"/>
<evidence type="ECO:0000256" key="3">
    <source>
        <dbReference type="ARBA" id="ARBA00022737"/>
    </source>
</evidence>
<dbReference type="Gene3D" id="1.20.58.340">
    <property type="entry name" value="Magnesium transport protein CorA, transmembrane region"/>
    <property type="match status" value="1"/>
</dbReference>
<feature type="repeat" description="ANK" evidence="7">
    <location>
        <begin position="104"/>
        <end position="136"/>
    </location>
</feature>
<dbReference type="SUPFAM" id="SSF48403">
    <property type="entry name" value="Ankyrin repeat"/>
    <property type="match status" value="2"/>
</dbReference>
<organism evidence="10 11">
    <name type="scientific">Fusarium austroamericanum</name>
    <dbReference type="NCBI Taxonomy" id="282268"/>
    <lineage>
        <taxon>Eukaryota</taxon>
        <taxon>Fungi</taxon>
        <taxon>Dikarya</taxon>
        <taxon>Ascomycota</taxon>
        <taxon>Pezizomycotina</taxon>
        <taxon>Sordariomycetes</taxon>
        <taxon>Hypocreomycetidae</taxon>
        <taxon>Hypocreales</taxon>
        <taxon>Nectriaceae</taxon>
        <taxon>Fusarium</taxon>
    </lineage>
</organism>
<dbReference type="InterPro" id="IPR002110">
    <property type="entry name" value="Ankyrin_rpt"/>
</dbReference>
<comment type="caution">
    <text evidence="10">The sequence shown here is derived from an EMBL/GenBank/DDBJ whole genome shotgun (WGS) entry which is preliminary data.</text>
</comment>
<dbReference type="InterPro" id="IPR050889">
    <property type="entry name" value="Dendritic_Spine_Reg/Scaffold"/>
</dbReference>
<evidence type="ECO:0000256" key="5">
    <source>
        <dbReference type="ARBA" id="ARBA00023043"/>
    </source>
</evidence>
<dbReference type="Pfam" id="PF01544">
    <property type="entry name" value="CorA"/>
    <property type="match status" value="1"/>
</dbReference>
<evidence type="ECO:0008006" key="12">
    <source>
        <dbReference type="Google" id="ProtNLM"/>
    </source>
</evidence>
<evidence type="ECO:0000256" key="8">
    <source>
        <dbReference type="SAM" id="MobiDB-lite"/>
    </source>
</evidence>
<dbReference type="Proteomes" id="UP000537989">
    <property type="component" value="Unassembled WGS sequence"/>
</dbReference>
<dbReference type="SMART" id="SM00248">
    <property type="entry name" value="ANK"/>
    <property type="match status" value="13"/>
</dbReference>
<dbReference type="PANTHER" id="PTHR24166:SF48">
    <property type="entry name" value="PROTEIN VAPYRIN"/>
    <property type="match status" value="1"/>
</dbReference>
<dbReference type="EMBL" id="JAAMOD010000136">
    <property type="protein sequence ID" value="KAF5238819.1"/>
    <property type="molecule type" value="Genomic_DNA"/>
</dbReference>
<comment type="subcellular location">
    <subcellularLocation>
        <location evidence="1">Membrane</location>
        <topology evidence="1">Multi-pass membrane protein</topology>
    </subcellularLocation>
</comment>
<dbReference type="Pfam" id="PF12796">
    <property type="entry name" value="Ank_2"/>
    <property type="match status" value="3"/>
</dbReference>
<keyword evidence="11" id="KW-1185">Reference proteome</keyword>
<dbReference type="Pfam" id="PF00023">
    <property type="entry name" value="Ank"/>
    <property type="match status" value="1"/>
</dbReference>
<feature type="repeat" description="ANK" evidence="7">
    <location>
        <begin position="137"/>
        <end position="169"/>
    </location>
</feature>
<evidence type="ECO:0000313" key="10">
    <source>
        <dbReference type="EMBL" id="KAF5238819.1"/>
    </source>
</evidence>
<keyword evidence="4 9" id="KW-1133">Transmembrane helix</keyword>
<protein>
    <recommendedName>
        <fullName evidence="12">Ankyrin repeat protein</fullName>
    </recommendedName>
</protein>
<evidence type="ECO:0000256" key="2">
    <source>
        <dbReference type="ARBA" id="ARBA00022692"/>
    </source>
</evidence>
<evidence type="ECO:0000256" key="7">
    <source>
        <dbReference type="PROSITE-ProRule" id="PRU00023"/>
    </source>
</evidence>
<dbReference type="SUPFAM" id="SSF144083">
    <property type="entry name" value="Magnesium transport protein CorA, transmembrane region"/>
    <property type="match status" value="1"/>
</dbReference>
<feature type="transmembrane region" description="Helical" evidence="9">
    <location>
        <begin position="1286"/>
        <end position="1308"/>
    </location>
</feature>
<keyword evidence="5 7" id="KW-0040">ANK repeat</keyword>
<keyword evidence="6 9" id="KW-0472">Membrane</keyword>
<name>A0AAN6HFZ2_FUSAU</name>
<sequence length="1409" mass="157007">MTNSPPDRPVGPTNTDLKSRDSFAVRQTSVFLPDHVQNMGANDDSNDDEIEKLRDILNCMDKSQIDARDADGDTALHNATRRGFKRVALKLFSVGADVSVVNDSGNQPLHIACFKGLFWFAKELVNRGADIEAGDKHSQSPLFIASWEGHADIVELLLQHNAETKVLNVNGVTPMSMACRGGHVETVRLLIESTPSLVNWVTNNNGWSPLHEAISDDRMDVVDRLLEAGARVDHRDDDGWTPLMSAVCRDNVAATRKLLEHDKTLGVRQLETRDALGYTPLAVAARRGFVAGVRLLIDAGADCNALDEGSQRSVLTDACRFRQAEIVKILLDTGKITDGNILDAQNFTAMRIASSYGHTRIVELLLRYERILNISDQEKVEAMVEASWQGCESVVELLLGPKGNVAVDALNSHGMTALHHACWGKIENMQSLDDLQWIGSDGLTQDERRDPKYQCCRHASVVRLLLERGAKPDFKSTSGTPPLNFAAETGDPERIRLIIEGIRGEQVMEYALNGETVLGIAFGEKNPEAAMRAILSSSKLTVADFGSETKEHDALIWAAGSSKTHDVAKLLLSKSRSITDTRAVPSESAGWGAIEWAVFLDRPDILWLLLASTPSSQQMDITLNRAMFLAAEGPRMTQSQTADQDTEPSENKAESGTGENGSQDKLGNKQVLIDILHDPPFGLLQRDSETYNHPVFDLGLTDVLDQFKSTVMQLYQDQNESSLIRRYRTVREVIYETGPRNIMKQTIQDLRGIIGTSGSTPSMVNIEARPSFTWIHLPAANMTWMNDIVQRILKDDDYSTRDYRNITSFLQGSWGEIPDKTSPSRMMRPRAITTNTNLSGLAQNSTRTGRDRGYHKDEEDMKANMEREDETDGAEHDTRNNDGNAAAKGPGQKDPKMDGGEERGGTAPSGRTKTVIPASAIYMPYLAFSTQHRDDIDLGPTESPNSDKTKLEQVKKASEIHKNHMQCYGGSVVHGSPTLDEWYYHFAEDPESTQERLYRNQSQVVNKNLQVDANQLAHWPLLRVNQLWIWTIDNKWLITASSEQVVDGKDELLEGILHHLRKQVETQGSHSQPSSVSAMGNFIVDYCISSYERQRETENRDPKAESQLSIRQIYSNEINTIGRNETAVFDEFNDKARKRRNELHPRPENQVSAYNDIKETMKKAEMLYCDIKDIRDELSIIKSVAQYQRTVQDQIASNHGTVSNLTANYISNDVREMDNVAIRIQGAQSEVANFQATLSVEQGQQAAKQGRTLMVFTVVTILFLPLSFLSSLFAMDVESFQRSPSWALATIFSVSFAFFIPLATYAIYSNEISNLIRSRKHKDSEDVDEQLVRRGTGLSVRRTFNSATFEPAGSPRYSVSDASGKNHTGRESYQLRARNTYNGKNEDGSASIGSKRMSSRIVDEEVGLP</sequence>
<dbReference type="InterPro" id="IPR002523">
    <property type="entry name" value="MgTranspt_CorA/ZnTranspt_ZntB"/>
</dbReference>
<evidence type="ECO:0000313" key="11">
    <source>
        <dbReference type="Proteomes" id="UP000537989"/>
    </source>
</evidence>
<feature type="compositionally biased region" description="Polar residues" evidence="8">
    <location>
        <begin position="832"/>
        <end position="847"/>
    </location>
</feature>
<keyword evidence="2 9" id="KW-0812">Transmembrane</keyword>
<feature type="repeat" description="ANK" evidence="7">
    <location>
        <begin position="170"/>
        <end position="192"/>
    </location>
</feature>
<feature type="transmembrane region" description="Helical" evidence="9">
    <location>
        <begin position="1253"/>
        <end position="1274"/>
    </location>
</feature>
<feature type="compositionally biased region" description="Basic and acidic residues" evidence="8">
    <location>
        <begin position="891"/>
        <end position="904"/>
    </location>
</feature>
<feature type="repeat" description="ANK" evidence="7">
    <location>
        <begin position="205"/>
        <end position="237"/>
    </location>
</feature>
<feature type="repeat" description="ANK" evidence="7">
    <location>
        <begin position="276"/>
        <end position="308"/>
    </location>
</feature>
<dbReference type="PROSITE" id="PS50088">
    <property type="entry name" value="ANK_REPEAT"/>
    <property type="match status" value="6"/>
</dbReference>
<evidence type="ECO:0000256" key="9">
    <source>
        <dbReference type="SAM" id="Phobius"/>
    </source>
</evidence>
<reference evidence="10 11" key="1">
    <citation type="submission" date="2020-02" db="EMBL/GenBank/DDBJ databases">
        <title>Identification and distribution of gene clusters putatively required for synthesis of sphingolipid metabolism inhibitors in phylogenetically diverse species of the filamentous fungus Fusarium.</title>
        <authorList>
            <person name="Kim H.-S."/>
            <person name="Busman M."/>
            <person name="Brown D.W."/>
            <person name="Divon H."/>
            <person name="Uhlig S."/>
            <person name="Proctor R.H."/>
        </authorList>
    </citation>
    <scope>NUCLEOTIDE SEQUENCE [LARGE SCALE GENOMIC DNA]</scope>
    <source>
        <strain evidence="10 11">NRRL 2903</strain>
    </source>
</reference>